<dbReference type="CDD" id="cd03017">
    <property type="entry name" value="PRX_BCP"/>
    <property type="match status" value="1"/>
</dbReference>
<dbReference type="GO" id="GO:0005737">
    <property type="term" value="C:cytoplasm"/>
    <property type="evidence" value="ECO:0007669"/>
    <property type="project" value="TreeGrafter"/>
</dbReference>
<sequence>MVLEPGTTVPDIVAENQDGDRVRPDFATPTVVYFYPEDDTSGCTTEAKEFEERYEQYESVGVDVYGVSTDDVDSHAEFAEAHDLSFDLLADPNGNVAEAFDVDLVDGRSRRTTFVVARNQVVGVYEGVRPEGHATDVLRDLGEAGLLDATEQ</sequence>
<dbReference type="Gene3D" id="3.40.30.10">
    <property type="entry name" value="Glutaredoxin"/>
    <property type="match status" value="1"/>
</dbReference>
<reference evidence="11" key="2">
    <citation type="submission" date="2020-09" db="EMBL/GenBank/DDBJ databases">
        <authorList>
            <person name="Sun Q."/>
            <person name="Ohkuma M."/>
        </authorList>
    </citation>
    <scope>NUCLEOTIDE SEQUENCE</scope>
    <source>
        <strain evidence="11">JCM 17820</strain>
    </source>
</reference>
<dbReference type="PANTHER" id="PTHR42801">
    <property type="entry name" value="THIOREDOXIN-DEPENDENT PEROXIDE REDUCTASE"/>
    <property type="match status" value="1"/>
</dbReference>
<evidence type="ECO:0000256" key="7">
    <source>
        <dbReference type="ARBA" id="ARBA00032824"/>
    </source>
</evidence>
<evidence type="ECO:0000259" key="10">
    <source>
        <dbReference type="PROSITE" id="PS51352"/>
    </source>
</evidence>
<dbReference type="InterPro" id="IPR013766">
    <property type="entry name" value="Thioredoxin_domain"/>
</dbReference>
<dbReference type="PANTHER" id="PTHR42801:SF4">
    <property type="entry name" value="AHPC_TSA FAMILY PROTEIN"/>
    <property type="match status" value="1"/>
</dbReference>
<dbReference type="EC" id="1.11.1.24" evidence="1"/>
<dbReference type="GO" id="GO:0034599">
    <property type="term" value="P:cellular response to oxidative stress"/>
    <property type="evidence" value="ECO:0007669"/>
    <property type="project" value="TreeGrafter"/>
</dbReference>
<keyword evidence="12" id="KW-1185">Reference proteome</keyword>
<comment type="caution">
    <text evidence="11">The sequence shown here is derived from an EMBL/GenBank/DDBJ whole genome shotgun (WGS) entry which is preliminary data.</text>
</comment>
<evidence type="ECO:0000256" key="8">
    <source>
        <dbReference type="ARBA" id="ARBA00038489"/>
    </source>
</evidence>
<evidence type="ECO:0000313" key="11">
    <source>
        <dbReference type="EMBL" id="GGO02116.1"/>
    </source>
</evidence>
<dbReference type="EMBL" id="BMOU01000007">
    <property type="protein sequence ID" value="GGO02116.1"/>
    <property type="molecule type" value="Genomic_DNA"/>
</dbReference>
<reference evidence="11" key="1">
    <citation type="journal article" date="2014" name="Int. J. Syst. Evol. Microbiol.">
        <title>Complete genome sequence of Corynebacterium casei LMG S-19264T (=DSM 44701T), isolated from a smear-ripened cheese.</title>
        <authorList>
            <consortium name="US DOE Joint Genome Institute (JGI-PGF)"/>
            <person name="Walter F."/>
            <person name="Albersmeier A."/>
            <person name="Kalinowski J."/>
            <person name="Ruckert C."/>
        </authorList>
    </citation>
    <scope>NUCLEOTIDE SEQUENCE</scope>
    <source>
        <strain evidence="11">JCM 17820</strain>
    </source>
</reference>
<dbReference type="SUPFAM" id="SSF52833">
    <property type="entry name" value="Thioredoxin-like"/>
    <property type="match status" value="1"/>
</dbReference>
<dbReference type="GO" id="GO:0008379">
    <property type="term" value="F:thioredoxin peroxidase activity"/>
    <property type="evidence" value="ECO:0007669"/>
    <property type="project" value="TreeGrafter"/>
</dbReference>
<dbReference type="Pfam" id="PF00578">
    <property type="entry name" value="AhpC-TSA"/>
    <property type="match status" value="1"/>
</dbReference>
<comment type="catalytic activity">
    <reaction evidence="9">
        <text>a hydroperoxide + [thioredoxin]-dithiol = an alcohol + [thioredoxin]-disulfide + H2O</text>
        <dbReference type="Rhea" id="RHEA:62620"/>
        <dbReference type="Rhea" id="RHEA-COMP:10698"/>
        <dbReference type="Rhea" id="RHEA-COMP:10700"/>
        <dbReference type="ChEBI" id="CHEBI:15377"/>
        <dbReference type="ChEBI" id="CHEBI:29950"/>
        <dbReference type="ChEBI" id="CHEBI:30879"/>
        <dbReference type="ChEBI" id="CHEBI:35924"/>
        <dbReference type="ChEBI" id="CHEBI:50058"/>
        <dbReference type="EC" id="1.11.1.24"/>
    </reaction>
</comment>
<dbReference type="InterPro" id="IPR000866">
    <property type="entry name" value="AhpC/TSA"/>
</dbReference>
<comment type="similarity">
    <text evidence="8">Belongs to the peroxiredoxin family. BCP/PrxQ subfamily.</text>
</comment>
<dbReference type="InterPro" id="IPR050924">
    <property type="entry name" value="Peroxiredoxin_BCP/PrxQ"/>
</dbReference>
<evidence type="ECO:0000256" key="1">
    <source>
        <dbReference type="ARBA" id="ARBA00013017"/>
    </source>
</evidence>
<evidence type="ECO:0000313" key="12">
    <source>
        <dbReference type="Proteomes" id="UP000605784"/>
    </source>
</evidence>
<evidence type="ECO:0000256" key="2">
    <source>
        <dbReference type="ARBA" id="ARBA00022559"/>
    </source>
</evidence>
<proteinExistence type="inferred from homology"/>
<keyword evidence="4" id="KW-0560">Oxidoreductase</keyword>
<dbReference type="InterPro" id="IPR036249">
    <property type="entry name" value="Thioredoxin-like_sf"/>
</dbReference>
<feature type="domain" description="Thioredoxin" evidence="10">
    <location>
        <begin position="3"/>
        <end position="143"/>
    </location>
</feature>
<evidence type="ECO:0000256" key="9">
    <source>
        <dbReference type="ARBA" id="ARBA00049091"/>
    </source>
</evidence>
<dbReference type="AlphaFoldDB" id="A0A830GQY0"/>
<evidence type="ECO:0000256" key="4">
    <source>
        <dbReference type="ARBA" id="ARBA00023002"/>
    </source>
</evidence>
<evidence type="ECO:0000256" key="5">
    <source>
        <dbReference type="ARBA" id="ARBA00023157"/>
    </source>
</evidence>
<keyword evidence="2" id="KW-0575">Peroxidase</keyword>
<gene>
    <name evidence="11" type="ORF">GCM10009030_36310</name>
</gene>
<protein>
    <recommendedName>
        <fullName evidence="1">thioredoxin-dependent peroxiredoxin</fullName>
        <ecNumber evidence="1">1.11.1.24</ecNumber>
    </recommendedName>
    <alternativeName>
        <fullName evidence="7">Thioredoxin peroxidase</fullName>
    </alternativeName>
</protein>
<dbReference type="GO" id="GO:0045454">
    <property type="term" value="P:cell redox homeostasis"/>
    <property type="evidence" value="ECO:0007669"/>
    <property type="project" value="TreeGrafter"/>
</dbReference>
<accession>A0A830GQY0</accession>
<name>A0A830GQY0_9EURY</name>
<evidence type="ECO:0000256" key="3">
    <source>
        <dbReference type="ARBA" id="ARBA00022862"/>
    </source>
</evidence>
<organism evidence="11 12">
    <name type="scientific">Haloarcula pellucida</name>
    <dbReference type="NCBI Taxonomy" id="1427151"/>
    <lineage>
        <taxon>Archaea</taxon>
        <taxon>Methanobacteriati</taxon>
        <taxon>Methanobacteriota</taxon>
        <taxon>Stenosarchaea group</taxon>
        <taxon>Halobacteria</taxon>
        <taxon>Halobacteriales</taxon>
        <taxon>Haloarculaceae</taxon>
        <taxon>Haloarcula</taxon>
    </lineage>
</organism>
<dbReference type="PROSITE" id="PS51352">
    <property type="entry name" value="THIOREDOXIN_2"/>
    <property type="match status" value="1"/>
</dbReference>
<dbReference type="Proteomes" id="UP000605784">
    <property type="component" value="Unassembled WGS sequence"/>
</dbReference>
<dbReference type="RefSeq" id="WP_189001472.1">
    <property type="nucleotide sequence ID" value="NZ_BMOU01000007.1"/>
</dbReference>
<keyword evidence="6" id="KW-0676">Redox-active center</keyword>
<keyword evidence="3" id="KW-0049">Antioxidant</keyword>
<evidence type="ECO:0000256" key="6">
    <source>
        <dbReference type="ARBA" id="ARBA00023284"/>
    </source>
</evidence>
<keyword evidence="5" id="KW-1015">Disulfide bond</keyword>